<dbReference type="OrthoDB" id="269227at2759"/>
<proteinExistence type="predicted"/>
<dbReference type="AlphaFoldDB" id="A0A5B7K5D8"/>
<dbReference type="Gene3D" id="3.30.560.10">
    <property type="entry name" value="Glucose Oxidase, domain 3"/>
    <property type="match status" value="1"/>
</dbReference>
<gene>
    <name evidence="1" type="ORF">E2C01_101311</name>
</gene>
<dbReference type="SUPFAM" id="SSF54373">
    <property type="entry name" value="FAD-linked reductases, C-terminal domain"/>
    <property type="match status" value="1"/>
</dbReference>
<reference evidence="1 2" key="1">
    <citation type="submission" date="2019-05" db="EMBL/GenBank/DDBJ databases">
        <title>Another draft genome of Portunus trituberculatus and its Hox gene families provides insights of decapod evolution.</title>
        <authorList>
            <person name="Jeong J.-H."/>
            <person name="Song I."/>
            <person name="Kim S."/>
            <person name="Choi T."/>
            <person name="Kim D."/>
            <person name="Ryu S."/>
            <person name="Kim W."/>
        </authorList>
    </citation>
    <scope>NUCLEOTIDE SEQUENCE [LARGE SCALE GENOMIC DNA]</scope>
    <source>
        <tissue evidence="1">Muscle</tissue>
    </source>
</reference>
<comment type="caution">
    <text evidence="1">The sequence shown here is derived from an EMBL/GenBank/DDBJ whole genome shotgun (WGS) entry which is preliminary data.</text>
</comment>
<name>A0A5B7K5D8_PORTR</name>
<evidence type="ECO:0000313" key="2">
    <source>
        <dbReference type="Proteomes" id="UP000324222"/>
    </source>
</evidence>
<sequence length="99" mass="11894">MRYILGLREDHWTSYYKPLVSRDHFTIMVLPTRPRSRGFVELVSRDPRQPPKVVRGCPAQWNECVWGGIDKNLSEYVEIDTCTQEYRQRHRRACDKLER</sequence>
<dbReference type="Proteomes" id="UP000324222">
    <property type="component" value="Unassembled WGS sequence"/>
</dbReference>
<organism evidence="1 2">
    <name type="scientific">Portunus trituberculatus</name>
    <name type="common">Swimming crab</name>
    <name type="synonym">Neptunus trituberculatus</name>
    <dbReference type="NCBI Taxonomy" id="210409"/>
    <lineage>
        <taxon>Eukaryota</taxon>
        <taxon>Metazoa</taxon>
        <taxon>Ecdysozoa</taxon>
        <taxon>Arthropoda</taxon>
        <taxon>Crustacea</taxon>
        <taxon>Multicrustacea</taxon>
        <taxon>Malacostraca</taxon>
        <taxon>Eumalacostraca</taxon>
        <taxon>Eucarida</taxon>
        <taxon>Decapoda</taxon>
        <taxon>Pleocyemata</taxon>
        <taxon>Brachyura</taxon>
        <taxon>Eubrachyura</taxon>
        <taxon>Portunoidea</taxon>
        <taxon>Portunidae</taxon>
        <taxon>Portuninae</taxon>
        <taxon>Portunus</taxon>
    </lineage>
</organism>
<evidence type="ECO:0000313" key="1">
    <source>
        <dbReference type="EMBL" id="MPD05562.1"/>
    </source>
</evidence>
<accession>A0A5B7K5D8</accession>
<protein>
    <submittedName>
        <fullName evidence="1">Uncharacterized protein</fullName>
    </submittedName>
</protein>
<keyword evidence="2" id="KW-1185">Reference proteome</keyword>
<dbReference type="EMBL" id="VSRR010146643">
    <property type="protein sequence ID" value="MPD05562.1"/>
    <property type="molecule type" value="Genomic_DNA"/>
</dbReference>